<dbReference type="AlphaFoldDB" id="A0AAV7VC17"/>
<dbReference type="EMBL" id="JANPWB010000003">
    <property type="protein sequence ID" value="KAJ1198892.1"/>
    <property type="molecule type" value="Genomic_DNA"/>
</dbReference>
<keyword evidence="4" id="KW-1185">Reference proteome</keyword>
<protein>
    <submittedName>
        <fullName evidence="3">Uncharacterized protein</fullName>
    </submittedName>
</protein>
<evidence type="ECO:0000313" key="4">
    <source>
        <dbReference type="Proteomes" id="UP001066276"/>
    </source>
</evidence>
<proteinExistence type="predicted"/>
<accession>A0AAV7VC17</accession>
<organism evidence="3 4">
    <name type="scientific">Pleurodeles waltl</name>
    <name type="common">Iberian ribbed newt</name>
    <dbReference type="NCBI Taxonomy" id="8319"/>
    <lineage>
        <taxon>Eukaryota</taxon>
        <taxon>Metazoa</taxon>
        <taxon>Chordata</taxon>
        <taxon>Craniata</taxon>
        <taxon>Vertebrata</taxon>
        <taxon>Euteleostomi</taxon>
        <taxon>Amphibia</taxon>
        <taxon>Batrachia</taxon>
        <taxon>Caudata</taxon>
        <taxon>Salamandroidea</taxon>
        <taxon>Salamandridae</taxon>
        <taxon>Pleurodelinae</taxon>
        <taxon>Pleurodeles</taxon>
    </lineage>
</organism>
<evidence type="ECO:0000256" key="2">
    <source>
        <dbReference type="SAM" id="Phobius"/>
    </source>
</evidence>
<feature type="region of interest" description="Disordered" evidence="1">
    <location>
        <begin position="48"/>
        <end position="108"/>
    </location>
</feature>
<feature type="transmembrane region" description="Helical" evidence="2">
    <location>
        <begin position="20"/>
        <end position="41"/>
    </location>
</feature>
<reference evidence="3" key="1">
    <citation type="journal article" date="2022" name="bioRxiv">
        <title>Sequencing and chromosome-scale assembly of the giantPleurodeles waltlgenome.</title>
        <authorList>
            <person name="Brown T."/>
            <person name="Elewa A."/>
            <person name="Iarovenko S."/>
            <person name="Subramanian E."/>
            <person name="Araus A.J."/>
            <person name="Petzold A."/>
            <person name="Susuki M."/>
            <person name="Suzuki K.-i.T."/>
            <person name="Hayashi T."/>
            <person name="Toyoda A."/>
            <person name="Oliveira C."/>
            <person name="Osipova E."/>
            <person name="Leigh N.D."/>
            <person name="Simon A."/>
            <person name="Yun M.H."/>
        </authorList>
    </citation>
    <scope>NUCLEOTIDE SEQUENCE</scope>
    <source>
        <strain evidence="3">20211129_DDA</strain>
        <tissue evidence="3">Liver</tissue>
    </source>
</reference>
<sequence>MLFLERGRLQRPAASCSSPLWLGFGIVVSSVSIAVGSSIIVSLHESRSFPSGVKSRDLKIPPPSGHSAFLGAGKNTSGSEQKAPEVPPGPRVSADVPPGHRRGVFTEGVLPHCPRIG</sequence>
<comment type="caution">
    <text evidence="3">The sequence shown here is derived from an EMBL/GenBank/DDBJ whole genome shotgun (WGS) entry which is preliminary data.</text>
</comment>
<gene>
    <name evidence="3" type="ORF">NDU88_002730</name>
</gene>
<keyword evidence="2" id="KW-0812">Transmembrane</keyword>
<keyword evidence="2" id="KW-1133">Transmembrane helix</keyword>
<keyword evidence="2" id="KW-0472">Membrane</keyword>
<dbReference type="Proteomes" id="UP001066276">
    <property type="component" value="Chromosome 2_1"/>
</dbReference>
<evidence type="ECO:0000313" key="3">
    <source>
        <dbReference type="EMBL" id="KAJ1198892.1"/>
    </source>
</evidence>
<name>A0AAV7VC17_PLEWA</name>
<evidence type="ECO:0000256" key="1">
    <source>
        <dbReference type="SAM" id="MobiDB-lite"/>
    </source>
</evidence>